<organism evidence="1">
    <name type="scientific">Schlesneria paludicola</name>
    <dbReference type="NCBI Taxonomy" id="360056"/>
    <lineage>
        <taxon>Bacteria</taxon>
        <taxon>Pseudomonadati</taxon>
        <taxon>Planctomycetota</taxon>
        <taxon>Planctomycetia</taxon>
        <taxon>Planctomycetales</taxon>
        <taxon>Planctomycetaceae</taxon>
        <taxon>Schlesneria</taxon>
    </lineage>
</organism>
<dbReference type="InterPro" id="IPR009216">
    <property type="entry name" value="Virulence_factor_SrfB"/>
</dbReference>
<evidence type="ECO:0008006" key="2">
    <source>
        <dbReference type="Google" id="ProtNLM"/>
    </source>
</evidence>
<dbReference type="EMBL" id="DSVQ01000019">
    <property type="protein sequence ID" value="HGT41118.1"/>
    <property type="molecule type" value="Genomic_DNA"/>
</dbReference>
<comment type="caution">
    <text evidence="1">The sequence shown here is derived from an EMBL/GenBank/DDBJ whole genome shotgun (WGS) entry which is preliminary data.</text>
</comment>
<reference evidence="1" key="1">
    <citation type="journal article" date="2020" name="mSystems">
        <title>Genome- and Community-Level Interaction Insights into Carbon Utilization and Element Cycling Functions of Hydrothermarchaeota in Hydrothermal Sediment.</title>
        <authorList>
            <person name="Zhou Z."/>
            <person name="Liu Y."/>
            <person name="Xu W."/>
            <person name="Pan J."/>
            <person name="Luo Z.H."/>
            <person name="Li M."/>
        </authorList>
    </citation>
    <scope>NUCLEOTIDE SEQUENCE [LARGE SCALE GENOMIC DNA]</scope>
    <source>
        <strain evidence="1">SpSt-508</strain>
    </source>
</reference>
<dbReference type="AlphaFoldDB" id="A0A7C4LPZ5"/>
<sequence>MPHVVFVNTGVQIVCEPLSGRVKASVGHGWQRCVVQGPDGKPKSIPYVQWQLIGEKLFFAVDTTCGDPAKGYFCSAQALADDFSLSIARLLDSKGQVLSTLPSVDIVIRPASARAGEPKAVHLVVDFGNSRTGALLIESLGERGHMPQMIPFELTNRFQLDRWDKAGRSRRQGAARWFNSRSHWCQSPYLPPPKLEKEVYTVPSAKGWLNKPKPTTQRVFVTPRLFQDLSAVRMGQEAVDITEAMRVEAEVRTGVSSPKRYLWADDAAWLGGALWYMADPTDRAQTGNYACVLQGPLFRFLAEHDPDELELPPADLDEIPEADLVREHPLHPRHAPRLMMVAALYEILCQAYAYVNSAAYRELAGEQGRAREIGSLVLTYPSGMIPQERERFQHQARKAIEIFHATLGRSQRHQVALFLRIDEASAVHLTYLWSELHALERNTPLWFSTVGKPRRAGSGQHPALEVRIGCIDMGGGTSDLMIARYTHQAGYVDILRGEMLHRDGVSLAGDQLVKRLLEKLIVPKLADNLGMSPEVVEFLFGQEVPANARYRQQRIQWMNRLLVPLAQAYLQAAVEDDTTTVISHTDPTYVSPEIVRLLQRVIDQRYGAGNINVEQDVGLTFAPAMFEPIVYEVFNELLIDFCNRLVAYDVDIVLLAGQPTKLKQIQDLVQEYLPLPASRVIPLHNHYAGNWYPYQDDEGRNPGIIVDPKSAVVVGGAIDFLLVEGALGNITFQLTGINSEDPTRGNDYYWGILTPGTSKIQNSKLLFRPPEKGQKAAPVERKEFEVVSERVMIGRRLSPHEQAEATAVWCLRVDKKGQPGPIDVKVTIERRRATKDQPETFQLVAVKGTVAGKPACAEEGPEGNVFFTWRTLTTDSFFLDTGALDNIDHSGR</sequence>
<protein>
    <recommendedName>
        <fullName evidence="2">Virulence factor SrfB</fullName>
    </recommendedName>
</protein>
<gene>
    <name evidence="1" type="ORF">ENS64_17875</name>
</gene>
<name>A0A7C4LPZ5_9PLAN</name>
<dbReference type="InterPro" id="IPR043129">
    <property type="entry name" value="ATPase_NBD"/>
</dbReference>
<evidence type="ECO:0000313" key="1">
    <source>
        <dbReference type="EMBL" id="HGT41118.1"/>
    </source>
</evidence>
<proteinExistence type="predicted"/>
<dbReference type="SUPFAM" id="SSF53067">
    <property type="entry name" value="Actin-like ATPase domain"/>
    <property type="match status" value="1"/>
</dbReference>
<accession>A0A7C4LPZ5</accession>
<dbReference type="Pfam" id="PF07520">
    <property type="entry name" value="SrfB"/>
    <property type="match status" value="1"/>
</dbReference>